<protein>
    <submittedName>
        <fullName evidence="2">Outer membrane beta-barrel family protein</fullName>
    </submittedName>
</protein>
<evidence type="ECO:0000313" key="2">
    <source>
        <dbReference type="EMBL" id="MBW7467411.1"/>
    </source>
</evidence>
<name>A0ABS7CU85_9BACT</name>
<feature type="compositionally biased region" description="Basic and acidic residues" evidence="1">
    <location>
        <begin position="1"/>
        <end position="10"/>
    </location>
</feature>
<evidence type="ECO:0000313" key="3">
    <source>
        <dbReference type="Proteomes" id="UP000813018"/>
    </source>
</evidence>
<sequence>MNKQFLKDNKASMTLSVSSPSQKEKRWFTDVEDVNFYQSQESYFIQRRVNLSFNYRFGKLDTQIAKKKRGMTNDM</sequence>
<accession>A0ABS7CU85</accession>
<gene>
    <name evidence="2" type="ORF">K0O23_10040</name>
</gene>
<dbReference type="RefSeq" id="WP_219877297.1">
    <property type="nucleotide sequence ID" value="NZ_JAHYXK010000007.1"/>
</dbReference>
<evidence type="ECO:0000256" key="1">
    <source>
        <dbReference type="SAM" id="MobiDB-lite"/>
    </source>
</evidence>
<comment type="caution">
    <text evidence="2">The sequence shown here is derived from an EMBL/GenBank/DDBJ whole genome shotgun (WGS) entry which is preliminary data.</text>
</comment>
<dbReference type="Proteomes" id="UP000813018">
    <property type="component" value="Unassembled WGS sequence"/>
</dbReference>
<keyword evidence="3" id="KW-1185">Reference proteome</keyword>
<organism evidence="2 3">
    <name type="scientific">Pontibacter aydingkolensis</name>
    <dbReference type="NCBI Taxonomy" id="1911536"/>
    <lineage>
        <taxon>Bacteria</taxon>
        <taxon>Pseudomonadati</taxon>
        <taxon>Bacteroidota</taxon>
        <taxon>Cytophagia</taxon>
        <taxon>Cytophagales</taxon>
        <taxon>Hymenobacteraceae</taxon>
        <taxon>Pontibacter</taxon>
    </lineage>
</organism>
<reference evidence="2 3" key="1">
    <citation type="journal article" date="2016" name="Int. J. Syst. Evol. Microbiol.">
        <title>Pontibacter aydingkolensis sp. nov., isolated from soil of a salt lake.</title>
        <authorList>
            <person name="Osman G."/>
            <person name="Zhang T."/>
            <person name="Lou K."/>
            <person name="Gao Y."/>
            <person name="Chang W."/>
            <person name="Lin Q."/>
            <person name="Yang H.M."/>
            <person name="Huo X.D."/>
            <person name="Wang N."/>
        </authorList>
    </citation>
    <scope>NUCLEOTIDE SEQUENCE [LARGE SCALE GENOMIC DNA]</scope>
    <source>
        <strain evidence="2 3">KACC 19255</strain>
    </source>
</reference>
<feature type="compositionally biased region" description="Polar residues" evidence="1">
    <location>
        <begin position="11"/>
        <end position="21"/>
    </location>
</feature>
<feature type="region of interest" description="Disordered" evidence="1">
    <location>
        <begin position="1"/>
        <end position="23"/>
    </location>
</feature>
<proteinExistence type="predicted"/>
<dbReference type="EMBL" id="JAHYXK010000007">
    <property type="protein sequence ID" value="MBW7467411.1"/>
    <property type="molecule type" value="Genomic_DNA"/>
</dbReference>